<name>A5FDT9_FLAJ1</name>
<accession>A5FDT9</accession>
<reference evidence="1 2" key="1">
    <citation type="journal article" date="2009" name="Appl. Environ. Microbiol.">
        <title>Novel features of the polysaccharide-digesting gliding bacterium Flavobacterium johnsoniae as revealed by genome sequence analysis.</title>
        <authorList>
            <person name="McBride M.J."/>
            <person name="Xie G."/>
            <person name="Martens E.C."/>
            <person name="Lapidus A."/>
            <person name="Henrissat B."/>
            <person name="Rhodes R.G."/>
            <person name="Goltsman E."/>
            <person name="Wang W."/>
            <person name="Xu J."/>
            <person name="Hunnicutt D.W."/>
            <person name="Staroscik A.M."/>
            <person name="Hoover T.R."/>
            <person name="Cheng Y.Q."/>
            <person name="Stein J.L."/>
        </authorList>
    </citation>
    <scope>NUCLEOTIDE SEQUENCE [LARGE SCALE GENOMIC DNA]</scope>
    <source>
        <strain evidence="2">ATCC 17061 / DSM 2064 / JCM 8514 / BCRC 14874 / CCUG 350202 / NBRC 14942 / NCIMB 11054 / UW101</strain>
    </source>
</reference>
<proteinExistence type="predicted"/>
<dbReference type="eggNOG" id="ENOG5030NU9">
    <property type="taxonomic scope" value="Bacteria"/>
</dbReference>
<keyword evidence="2" id="KW-1185">Reference proteome</keyword>
<dbReference type="Proteomes" id="UP000006694">
    <property type="component" value="Chromosome"/>
</dbReference>
<dbReference type="OrthoDB" id="1082405at2"/>
<organism evidence="1 2">
    <name type="scientific">Flavobacterium johnsoniae (strain ATCC 17061 / DSM 2064 / JCM 8514 / BCRC 14874 / CCUG 350202 / NBRC 14942 / NCIMB 11054 / UW101)</name>
    <name type="common">Cytophaga johnsonae</name>
    <dbReference type="NCBI Taxonomy" id="376686"/>
    <lineage>
        <taxon>Bacteria</taxon>
        <taxon>Pseudomonadati</taxon>
        <taxon>Bacteroidota</taxon>
        <taxon>Flavobacteriia</taxon>
        <taxon>Flavobacteriales</taxon>
        <taxon>Flavobacteriaceae</taxon>
        <taxon>Flavobacterium</taxon>
    </lineage>
</organism>
<dbReference type="HOGENOM" id="CLU_137860_0_0_10"/>
<gene>
    <name evidence="1" type="ordered locus">Fjoh_3614</name>
</gene>
<dbReference type="KEGG" id="fjo:Fjoh_3614"/>
<protein>
    <submittedName>
        <fullName evidence="1">Uncharacterized protein</fullName>
    </submittedName>
</protein>
<dbReference type="GeneID" id="31766527"/>
<dbReference type="EMBL" id="CP000685">
    <property type="protein sequence ID" value="ABQ06628.1"/>
    <property type="molecule type" value="Genomic_DNA"/>
</dbReference>
<evidence type="ECO:0000313" key="2">
    <source>
        <dbReference type="Proteomes" id="UP000006694"/>
    </source>
</evidence>
<evidence type="ECO:0000313" key="1">
    <source>
        <dbReference type="EMBL" id="ABQ06628.1"/>
    </source>
</evidence>
<sequence length="150" mass="16980">MSLGDLFPDNLKEDFAERNIDVGNALLIKLENLQVNYDKYVILVGVNEVELAVAYVIINTDINQNVYPTAYLQSLHLTIDVARHPFLEYDSHINCTELREFNKQELVDFIISNPERVVGSIDPVLLSDVKDAIKGATTITPILKRKYGFV</sequence>
<dbReference type="STRING" id="376686.Fjoh_3614"/>
<dbReference type="AlphaFoldDB" id="A5FDT9"/>
<dbReference type="RefSeq" id="WP_012025595.1">
    <property type="nucleotide sequence ID" value="NC_009441.1"/>
</dbReference>